<dbReference type="EMBL" id="JAAIVB010000079">
    <property type="protein sequence ID" value="NEX64315.1"/>
    <property type="molecule type" value="Genomic_DNA"/>
</dbReference>
<name>A0A6B3SXL3_9BURK</name>
<evidence type="ECO:0000256" key="1">
    <source>
        <dbReference type="ARBA" id="ARBA00004370"/>
    </source>
</evidence>
<dbReference type="GO" id="GO:0005886">
    <property type="term" value="C:plasma membrane"/>
    <property type="evidence" value="ECO:0007669"/>
    <property type="project" value="UniProtKB-SubCell"/>
</dbReference>
<sequence>MAFTFRFRPLPFVAAILAVALGVSLGQWQTRRAHEKEAIERRLQERTAAPAVDLNNATPDAESGEYRRATVRGRFLPDWTVYLDNRPHEGMAGFYVLTPFQIAGSDRILLVARGWVRRDPMERTRLPAIPLPPGDISLQGLIRRSAGHVMELGKPELPKPGGIVQNLDPQGFAQASKLNVLPVVLEQTSDAPDGLVRDWPRPSLGVDKHRGYAFQWYALAATAFVFYLVTGFRRGRSSA</sequence>
<comment type="similarity">
    <text evidence="2 6">Belongs to the SURF1 family.</text>
</comment>
<reference evidence="7 8" key="1">
    <citation type="submission" date="2020-02" db="EMBL/GenBank/DDBJ databases">
        <authorList>
            <person name="Kim M.K."/>
        </authorList>
    </citation>
    <scope>NUCLEOTIDE SEQUENCE [LARGE SCALE GENOMIC DNA]</scope>
    <source>
        <strain evidence="7 8">17J57-3</strain>
    </source>
</reference>
<comment type="subcellular location">
    <subcellularLocation>
        <location evidence="6">Cell membrane</location>
        <topology evidence="6">Multi-pass membrane protein</topology>
    </subcellularLocation>
    <subcellularLocation>
        <location evidence="1">Membrane</location>
    </subcellularLocation>
</comment>
<comment type="caution">
    <text evidence="6">Lacks conserved residue(s) required for the propagation of feature annotation.</text>
</comment>
<keyword evidence="4 6" id="KW-1133">Transmembrane helix</keyword>
<keyword evidence="5 6" id="KW-0472">Membrane</keyword>
<dbReference type="Pfam" id="PF02104">
    <property type="entry name" value="SURF1"/>
    <property type="match status" value="1"/>
</dbReference>
<protein>
    <recommendedName>
        <fullName evidence="6">SURF1-like protein</fullName>
    </recommendedName>
</protein>
<evidence type="ECO:0000256" key="6">
    <source>
        <dbReference type="RuleBase" id="RU363076"/>
    </source>
</evidence>
<keyword evidence="6" id="KW-1003">Cell membrane</keyword>
<dbReference type="RefSeq" id="WP_163968248.1">
    <property type="nucleotide sequence ID" value="NZ_JAAIVB010000079.1"/>
</dbReference>
<feature type="transmembrane region" description="Helical" evidence="6">
    <location>
        <begin position="214"/>
        <end position="232"/>
    </location>
</feature>
<evidence type="ECO:0000256" key="5">
    <source>
        <dbReference type="ARBA" id="ARBA00023136"/>
    </source>
</evidence>
<dbReference type="InterPro" id="IPR045214">
    <property type="entry name" value="Surf1/Surf4"/>
</dbReference>
<evidence type="ECO:0000256" key="2">
    <source>
        <dbReference type="ARBA" id="ARBA00007165"/>
    </source>
</evidence>
<dbReference type="Proteomes" id="UP000482155">
    <property type="component" value="Unassembled WGS sequence"/>
</dbReference>
<dbReference type="CDD" id="cd06662">
    <property type="entry name" value="SURF1"/>
    <property type="match status" value="1"/>
</dbReference>
<keyword evidence="3 6" id="KW-0812">Transmembrane</keyword>
<evidence type="ECO:0000256" key="3">
    <source>
        <dbReference type="ARBA" id="ARBA00022692"/>
    </source>
</evidence>
<comment type="caution">
    <text evidence="7">The sequence shown here is derived from an EMBL/GenBank/DDBJ whole genome shotgun (WGS) entry which is preliminary data.</text>
</comment>
<gene>
    <name evidence="7" type="ORF">G3574_24800</name>
</gene>
<dbReference type="PANTHER" id="PTHR23427">
    <property type="entry name" value="SURFEIT LOCUS PROTEIN"/>
    <property type="match status" value="1"/>
</dbReference>
<accession>A0A6B3SXL3</accession>
<evidence type="ECO:0000313" key="8">
    <source>
        <dbReference type="Proteomes" id="UP000482155"/>
    </source>
</evidence>
<dbReference type="AlphaFoldDB" id="A0A6B3SXL3"/>
<dbReference type="PROSITE" id="PS50895">
    <property type="entry name" value="SURF1"/>
    <property type="match status" value="1"/>
</dbReference>
<keyword evidence="8" id="KW-1185">Reference proteome</keyword>
<evidence type="ECO:0000313" key="7">
    <source>
        <dbReference type="EMBL" id="NEX64315.1"/>
    </source>
</evidence>
<evidence type="ECO:0000256" key="4">
    <source>
        <dbReference type="ARBA" id="ARBA00022989"/>
    </source>
</evidence>
<organism evidence="7 8">
    <name type="scientific">Noviherbaspirillum galbum</name>
    <dbReference type="NCBI Taxonomy" id="2709383"/>
    <lineage>
        <taxon>Bacteria</taxon>
        <taxon>Pseudomonadati</taxon>
        <taxon>Pseudomonadota</taxon>
        <taxon>Betaproteobacteria</taxon>
        <taxon>Burkholderiales</taxon>
        <taxon>Oxalobacteraceae</taxon>
        <taxon>Noviherbaspirillum</taxon>
    </lineage>
</organism>
<dbReference type="PANTHER" id="PTHR23427:SF2">
    <property type="entry name" value="SURFEIT LOCUS PROTEIN 1"/>
    <property type="match status" value="1"/>
</dbReference>
<dbReference type="InterPro" id="IPR002994">
    <property type="entry name" value="Surf1/Shy1"/>
</dbReference>
<proteinExistence type="inferred from homology"/>